<comment type="caution">
    <text evidence="3">The sequence shown here is derived from an EMBL/GenBank/DDBJ whole genome shotgun (WGS) entry which is preliminary data.</text>
</comment>
<dbReference type="Gene3D" id="2.130.10.130">
    <property type="entry name" value="Integrin alpha, N-terminal"/>
    <property type="match status" value="1"/>
</dbReference>
<organism evidence="3 4">
    <name type="scientific">Aliikangiella maris</name>
    <dbReference type="NCBI Taxonomy" id="3162458"/>
    <lineage>
        <taxon>Bacteria</taxon>
        <taxon>Pseudomonadati</taxon>
        <taxon>Pseudomonadota</taxon>
        <taxon>Gammaproteobacteria</taxon>
        <taxon>Oceanospirillales</taxon>
        <taxon>Pleioneaceae</taxon>
        <taxon>Aliikangiella</taxon>
    </lineage>
</organism>
<evidence type="ECO:0000313" key="3">
    <source>
        <dbReference type="EMBL" id="MET1255306.1"/>
    </source>
</evidence>
<proteinExistence type="predicted"/>
<dbReference type="PANTHER" id="PTHR44103:SF1">
    <property type="entry name" value="PROPROTEIN CONVERTASE P"/>
    <property type="match status" value="1"/>
</dbReference>
<accession>A0ABV2BTN7</accession>
<keyword evidence="4" id="KW-1185">Reference proteome</keyword>
<evidence type="ECO:0000313" key="4">
    <source>
        <dbReference type="Proteomes" id="UP001548189"/>
    </source>
</evidence>
<sequence length="497" mass="56539">MIKPLLFILTLIFSFSCGAAKEIPFQQLSLKTDFKITHPIDSGKLINDKDQLIAIGENQQKQRILALFEFTESFNQLQQIQQVVIPANFQAYDLLTTKQGQQVIFQTHNAIYAYLPATNKFVKRLDCQSIYLDQHPQFLAKRQLVKDINQDGLDEIIIADFKQINFFWQSASGKFNLQQLPIRAKVRIRDDAATYSQVNLFFADMTQDQRPDLVLVENGALTVYSQQEAQFNDTPIRFQLPIDVRALEWWEVTESDGQTMDQHNLQYRTMGQITDLNNDQIADLIVRYSQTAGVLDRENSFEVFLGRIDNGVLLYSATPDSLIKTEGTTIDFKTVDIDQDKRLEVILTSLDIGISQIIGALLSGSIDQDVAVFKMDEQGRFNKKPNTNKEVDLKFSLSSGKSGAPVVVLEDFDGDGLKDLLLSDGEKTLRLYSGTPQDRLFERRSLKYKVVLPKDGNLVDIKDLNQDGRQDVVIRYGRQDDQQLTNQFMILLSKPAS</sequence>
<gene>
    <name evidence="3" type="ORF">ABVT43_09235</name>
</gene>
<dbReference type="InterPro" id="IPR028994">
    <property type="entry name" value="Integrin_alpha_N"/>
</dbReference>
<dbReference type="InterPro" id="IPR013517">
    <property type="entry name" value="FG-GAP"/>
</dbReference>
<dbReference type="EMBL" id="JBEVCJ010000008">
    <property type="protein sequence ID" value="MET1255306.1"/>
    <property type="molecule type" value="Genomic_DNA"/>
</dbReference>
<evidence type="ECO:0000256" key="2">
    <source>
        <dbReference type="SAM" id="SignalP"/>
    </source>
</evidence>
<dbReference type="RefSeq" id="WP_353895889.1">
    <property type="nucleotide sequence ID" value="NZ_JBEVCJ010000008.1"/>
</dbReference>
<keyword evidence="1 2" id="KW-0732">Signal</keyword>
<feature type="signal peptide" evidence="2">
    <location>
        <begin position="1"/>
        <end position="19"/>
    </location>
</feature>
<reference evidence="3 4" key="1">
    <citation type="submission" date="2024-06" db="EMBL/GenBank/DDBJ databases">
        <authorList>
            <person name="Li F."/>
        </authorList>
    </citation>
    <scope>NUCLEOTIDE SEQUENCE [LARGE SCALE GENOMIC DNA]</scope>
    <source>
        <strain evidence="3 4">GXAS 311</strain>
    </source>
</reference>
<dbReference type="PROSITE" id="PS51257">
    <property type="entry name" value="PROKAR_LIPOPROTEIN"/>
    <property type="match status" value="1"/>
</dbReference>
<dbReference type="Pfam" id="PF13517">
    <property type="entry name" value="FG-GAP_3"/>
    <property type="match status" value="1"/>
</dbReference>
<protein>
    <submittedName>
        <fullName evidence="3">FG-GAP-like repeat-containing protein</fullName>
    </submittedName>
</protein>
<evidence type="ECO:0000256" key="1">
    <source>
        <dbReference type="ARBA" id="ARBA00022729"/>
    </source>
</evidence>
<dbReference type="SUPFAM" id="SSF69318">
    <property type="entry name" value="Integrin alpha N-terminal domain"/>
    <property type="match status" value="1"/>
</dbReference>
<dbReference type="Proteomes" id="UP001548189">
    <property type="component" value="Unassembled WGS sequence"/>
</dbReference>
<dbReference type="PANTHER" id="PTHR44103">
    <property type="entry name" value="PROPROTEIN CONVERTASE P"/>
    <property type="match status" value="1"/>
</dbReference>
<name>A0ABV2BTN7_9GAMM</name>
<feature type="chain" id="PRO_5045846744" evidence="2">
    <location>
        <begin position="20"/>
        <end position="497"/>
    </location>
</feature>